<accession>A0A523BE03</accession>
<protein>
    <submittedName>
        <fullName evidence="2">Uncharacterized protein</fullName>
    </submittedName>
</protein>
<keyword evidence="1" id="KW-0812">Transmembrane</keyword>
<dbReference type="Proteomes" id="UP000317265">
    <property type="component" value="Unassembled WGS sequence"/>
</dbReference>
<reference evidence="2 3" key="1">
    <citation type="journal article" date="2019" name="Nat. Microbiol.">
        <title>Expanding anaerobic alkane metabolism in the domain of Archaea.</title>
        <authorList>
            <person name="Wang Y."/>
            <person name="Wegener G."/>
            <person name="Hou J."/>
            <person name="Wang F."/>
            <person name="Xiao X."/>
        </authorList>
    </citation>
    <scope>NUCLEOTIDE SEQUENCE [LARGE SCALE GENOMIC DNA]</scope>
    <source>
        <strain evidence="2">WYZ-LMO11</strain>
    </source>
</reference>
<organism evidence="2 3">
    <name type="scientific">Thermoproteota archaeon</name>
    <dbReference type="NCBI Taxonomy" id="2056631"/>
    <lineage>
        <taxon>Archaea</taxon>
        <taxon>Thermoproteota</taxon>
    </lineage>
</organism>
<comment type="caution">
    <text evidence="2">The sequence shown here is derived from an EMBL/GenBank/DDBJ whole genome shotgun (WGS) entry which is preliminary data.</text>
</comment>
<name>A0A523BE03_9CREN</name>
<sequence>MNKLIKFKMNKNKKIYRKKSGIHSPALMLLTVLMVLGYIFMIIIFARMAVINREEIRKEAEAGNELIRIYIYIDEENVISTATTIYTTTSGTQTQTITTTTPISSKYEKTKITITNQWGKTSVIDYFVVEAWNEKIISQGEFNPPLILGAGEEREFKGNDILTTFKLNDSNYAEDFWFFKDHIRCILLHTKLGNTFGSAYKPVGKITKTAEREIVSYYRTTLTETINQTFTTTYYGSYTLIIESQISYYDCIDPVN</sequence>
<dbReference type="EMBL" id="QNVI01000033">
    <property type="protein sequence ID" value="TDA39176.1"/>
    <property type="molecule type" value="Genomic_DNA"/>
</dbReference>
<keyword evidence="1" id="KW-0472">Membrane</keyword>
<evidence type="ECO:0000313" key="2">
    <source>
        <dbReference type="EMBL" id="TDA39176.1"/>
    </source>
</evidence>
<dbReference type="AlphaFoldDB" id="A0A523BE03"/>
<feature type="non-terminal residue" evidence="2">
    <location>
        <position position="256"/>
    </location>
</feature>
<keyword evidence="1" id="KW-1133">Transmembrane helix</keyword>
<feature type="transmembrane region" description="Helical" evidence="1">
    <location>
        <begin position="21"/>
        <end position="46"/>
    </location>
</feature>
<evidence type="ECO:0000313" key="3">
    <source>
        <dbReference type="Proteomes" id="UP000317265"/>
    </source>
</evidence>
<proteinExistence type="predicted"/>
<evidence type="ECO:0000256" key="1">
    <source>
        <dbReference type="SAM" id="Phobius"/>
    </source>
</evidence>
<gene>
    <name evidence="2" type="ORF">DSO09_02655</name>
</gene>